<accession>A0A1G9Z177</accession>
<dbReference type="OrthoDB" id="1852623at2"/>
<evidence type="ECO:0000313" key="3">
    <source>
        <dbReference type="Proteomes" id="UP000199182"/>
    </source>
</evidence>
<organism evidence="2 3">
    <name type="scientific">Acetanaerobacterium elongatum</name>
    <dbReference type="NCBI Taxonomy" id="258515"/>
    <lineage>
        <taxon>Bacteria</taxon>
        <taxon>Bacillati</taxon>
        <taxon>Bacillota</taxon>
        <taxon>Clostridia</taxon>
        <taxon>Eubacteriales</taxon>
        <taxon>Oscillospiraceae</taxon>
        <taxon>Acetanaerobacterium</taxon>
    </lineage>
</organism>
<keyword evidence="3" id="KW-1185">Reference proteome</keyword>
<evidence type="ECO:0008006" key="4">
    <source>
        <dbReference type="Google" id="ProtNLM"/>
    </source>
</evidence>
<reference evidence="2 3" key="1">
    <citation type="submission" date="2016-10" db="EMBL/GenBank/DDBJ databases">
        <authorList>
            <person name="de Groot N.N."/>
        </authorList>
    </citation>
    <scope>NUCLEOTIDE SEQUENCE [LARGE SCALE GENOMIC DNA]</scope>
    <source>
        <strain evidence="2 3">CGMCC 1.5012</strain>
    </source>
</reference>
<evidence type="ECO:0000313" key="2">
    <source>
        <dbReference type="EMBL" id="SDN14735.1"/>
    </source>
</evidence>
<protein>
    <recommendedName>
        <fullName evidence="4">Phage transcriptional regulator, RinA family</fullName>
    </recommendedName>
</protein>
<proteinExistence type="predicted"/>
<sequence>MDWKREAVNDLKRFQPQKDSLENIKARIQALKAQYGAIKCSMGDSTPVKGGASRIEDRLLDNIVERQRLTYTYRATERLVELVERGLSGLDERELRILELFYIRGAKGNVERLMEELDLEKTRLYELKDDALYKFTVREYGLPDY</sequence>
<dbReference type="Proteomes" id="UP000199182">
    <property type="component" value="Unassembled WGS sequence"/>
</dbReference>
<evidence type="ECO:0000256" key="1">
    <source>
        <dbReference type="SAM" id="Coils"/>
    </source>
</evidence>
<dbReference type="STRING" id="258515.SAMN05192585_11245"/>
<dbReference type="AlphaFoldDB" id="A0A1G9Z177"/>
<dbReference type="EMBL" id="FNID01000012">
    <property type="protein sequence ID" value="SDN14735.1"/>
    <property type="molecule type" value="Genomic_DNA"/>
</dbReference>
<feature type="coiled-coil region" evidence="1">
    <location>
        <begin position="103"/>
        <end position="130"/>
    </location>
</feature>
<gene>
    <name evidence="2" type="ORF">SAMN05192585_11245</name>
</gene>
<dbReference type="RefSeq" id="WP_092639446.1">
    <property type="nucleotide sequence ID" value="NZ_FNID01000012.1"/>
</dbReference>
<name>A0A1G9Z177_9FIRM</name>
<keyword evidence="1" id="KW-0175">Coiled coil</keyword>